<evidence type="ECO:0000256" key="7">
    <source>
        <dbReference type="ARBA" id="ARBA00022763"/>
    </source>
</evidence>
<keyword evidence="12" id="KW-0411">Iron-sulfur</keyword>
<feature type="region of interest" description="Disordered" evidence="19">
    <location>
        <begin position="416"/>
        <end position="457"/>
    </location>
</feature>
<dbReference type="SMART" id="SM00491">
    <property type="entry name" value="HELICc2"/>
    <property type="match status" value="1"/>
</dbReference>
<dbReference type="GO" id="GO:0006366">
    <property type="term" value="P:transcription by RNA polymerase II"/>
    <property type="evidence" value="ECO:0007669"/>
    <property type="project" value="TreeGrafter"/>
</dbReference>
<evidence type="ECO:0000256" key="3">
    <source>
        <dbReference type="ARBA" id="ARBA00009146"/>
    </source>
</evidence>
<evidence type="ECO:0000313" key="21">
    <source>
        <dbReference type="EMBL" id="VEU42287.1"/>
    </source>
</evidence>
<organism evidence="21 22">
    <name type="scientific">Pseudo-nitzschia multistriata</name>
    <dbReference type="NCBI Taxonomy" id="183589"/>
    <lineage>
        <taxon>Eukaryota</taxon>
        <taxon>Sar</taxon>
        <taxon>Stramenopiles</taxon>
        <taxon>Ochrophyta</taxon>
        <taxon>Bacillariophyta</taxon>
        <taxon>Bacillariophyceae</taxon>
        <taxon>Bacillariophycidae</taxon>
        <taxon>Bacillariales</taxon>
        <taxon>Bacillariaceae</taxon>
        <taxon>Pseudo-nitzschia</taxon>
    </lineage>
</organism>
<evidence type="ECO:0000256" key="4">
    <source>
        <dbReference type="ARBA" id="ARBA00022485"/>
    </source>
</evidence>
<reference evidence="21 22" key="1">
    <citation type="submission" date="2019-01" db="EMBL/GenBank/DDBJ databases">
        <authorList>
            <person name="Ferrante I. M."/>
        </authorList>
    </citation>
    <scope>NUCLEOTIDE SEQUENCE [LARGE SCALE GENOMIC DNA]</scope>
    <source>
        <strain evidence="21 22">B856</strain>
    </source>
</reference>
<keyword evidence="6" id="KW-0547">Nucleotide-binding</keyword>
<evidence type="ECO:0000256" key="5">
    <source>
        <dbReference type="ARBA" id="ARBA00022723"/>
    </source>
</evidence>
<keyword evidence="7" id="KW-0227">DNA damage</keyword>
<dbReference type="OrthoDB" id="272481at2759"/>
<evidence type="ECO:0000256" key="14">
    <source>
        <dbReference type="ARBA" id="ARBA00023204"/>
    </source>
</evidence>
<evidence type="ECO:0000313" key="22">
    <source>
        <dbReference type="Proteomes" id="UP000291116"/>
    </source>
</evidence>
<comment type="similarity">
    <text evidence="3">Belongs to the helicase family. RAD3/XPD subfamily.</text>
</comment>
<dbReference type="InterPro" id="IPR010643">
    <property type="entry name" value="HBB"/>
</dbReference>
<dbReference type="AlphaFoldDB" id="A0A448ZJP9"/>
<evidence type="ECO:0000259" key="20">
    <source>
        <dbReference type="PROSITE" id="PS51193"/>
    </source>
</evidence>
<dbReference type="FunFam" id="3.40.50.300:FF:000128">
    <property type="entry name" value="Putative DNA repair helicase RAD3"/>
    <property type="match status" value="1"/>
</dbReference>
<evidence type="ECO:0000256" key="17">
    <source>
        <dbReference type="ARBA" id="ARBA00044969"/>
    </source>
</evidence>
<accession>A0A448ZJP9</accession>
<proteinExistence type="inferred from homology"/>
<feature type="region of interest" description="Disordered" evidence="19">
    <location>
        <begin position="343"/>
        <end position="365"/>
    </location>
</feature>
<dbReference type="Pfam" id="PF13307">
    <property type="entry name" value="Helicase_C_2"/>
    <property type="match status" value="1"/>
</dbReference>
<feature type="region of interest" description="Disordered" evidence="19">
    <location>
        <begin position="131"/>
        <end position="154"/>
    </location>
</feature>
<feature type="compositionally biased region" description="Basic and acidic residues" evidence="19">
    <location>
        <begin position="1"/>
        <end position="13"/>
    </location>
</feature>
<comment type="catalytic activity">
    <reaction evidence="18">
        <text>ATP + H2O = ADP + phosphate + H(+)</text>
        <dbReference type="Rhea" id="RHEA:13065"/>
        <dbReference type="ChEBI" id="CHEBI:15377"/>
        <dbReference type="ChEBI" id="CHEBI:15378"/>
        <dbReference type="ChEBI" id="CHEBI:30616"/>
        <dbReference type="ChEBI" id="CHEBI:43474"/>
        <dbReference type="ChEBI" id="CHEBI:456216"/>
        <dbReference type="EC" id="5.6.2.3"/>
    </reaction>
</comment>
<evidence type="ECO:0000256" key="2">
    <source>
        <dbReference type="ARBA" id="ARBA00004123"/>
    </source>
</evidence>
<keyword evidence="16" id="KW-0539">Nucleus</keyword>
<evidence type="ECO:0000256" key="6">
    <source>
        <dbReference type="ARBA" id="ARBA00022741"/>
    </source>
</evidence>
<dbReference type="InterPro" id="IPR027417">
    <property type="entry name" value="P-loop_NTPase"/>
</dbReference>
<feature type="region of interest" description="Disordered" evidence="19">
    <location>
        <begin position="84"/>
        <end position="115"/>
    </location>
</feature>
<dbReference type="Proteomes" id="UP000291116">
    <property type="component" value="Unassembled WGS sequence"/>
</dbReference>
<feature type="region of interest" description="Disordered" evidence="19">
    <location>
        <begin position="622"/>
        <end position="643"/>
    </location>
</feature>
<keyword evidence="13" id="KW-0238">DNA-binding</keyword>
<comment type="subcellular location">
    <subcellularLocation>
        <location evidence="2">Nucleus</location>
    </subcellularLocation>
</comment>
<keyword evidence="10" id="KW-0067">ATP-binding</keyword>
<evidence type="ECO:0000256" key="1">
    <source>
        <dbReference type="ARBA" id="ARBA00001966"/>
    </source>
</evidence>
<evidence type="ECO:0000256" key="12">
    <source>
        <dbReference type="ARBA" id="ARBA00023014"/>
    </source>
</evidence>
<feature type="compositionally biased region" description="Low complexity" evidence="19">
    <location>
        <begin position="133"/>
        <end position="146"/>
    </location>
</feature>
<dbReference type="EC" id="5.6.2.3" evidence="17"/>
<evidence type="ECO:0000256" key="19">
    <source>
        <dbReference type="SAM" id="MobiDB-lite"/>
    </source>
</evidence>
<evidence type="ECO:0000256" key="10">
    <source>
        <dbReference type="ARBA" id="ARBA00022840"/>
    </source>
</evidence>
<keyword evidence="11" id="KW-0408">Iron</keyword>
<dbReference type="InterPro" id="IPR006555">
    <property type="entry name" value="ATP-dep_Helicase_C"/>
</dbReference>
<dbReference type="GO" id="GO:0003684">
    <property type="term" value="F:damaged DNA binding"/>
    <property type="evidence" value="ECO:0007669"/>
    <property type="project" value="TreeGrafter"/>
</dbReference>
<dbReference type="GO" id="GO:0046872">
    <property type="term" value="F:metal ion binding"/>
    <property type="evidence" value="ECO:0007669"/>
    <property type="project" value="UniProtKB-KW"/>
</dbReference>
<sequence>MKLDFDKDGDKNKYNNSGETKTKPGDPEEFDVLFPYDRIYPEQQQYIECAKRALHEKGHGLIEVPPGTNQSLCLLSLLTSYQQQNSAKPPSDTHRNGNNSLPPPRRRIVYATNSAPETRRVIGEVAIVMNHRQQQQQQQSSTTSTSHKNKKRKQQSHLLFDNVEGGFWKSTTTTDDPNIRNIDHYNDSHAGNSSSFPFLALCLTGFERDAIDDACRRANAGDDEVHRNDPLRFRCSMTDSENPPPNGIFYSLKQLHDWAFPERPNGQKSGIGNNHGNNDVDSMDIDSPFTTKVSTGRWCCFQHLIKYAIHHANVLVVTYPYLLDPMTAMMIGNAIYDVPQLKNNKDGDNKENDKSSNNNTTAIKSEELTNKTNAIVVFDHAHNIDAACVDALSATVNLQDLEQATRSLDKLSAEISRLSQHRKQQQQQRLNSSSETPDIKTEDNNSNNKCDDIPRPLKDEYDDLVGKPIDHGMYRPILFPSEDVVNEPVPGNIRRMKHFIGCMKKIVEHFKVRLRWATETKRQPTTDNKSKKKKMGTGTVSPLAFLHQMMNATALDSKTLRFVYSRVVSMLRTLNVSRETFTELINVAYVTSLLGFTNTLESSKFAIVLEQTSVVIGHHAKYQPQNHHNSGGGNGVYGSNTGSHDEGRRSECLMMLQVACLDPSLAIKPIFDRFETVLLTSSTLSPIHFYPKILQFEPVVVESIPMSTIRPSVNPIMISRGSDQLIMSTGYKERFTMGCIRNYGKMLVDLVSTIPDGVVVYFPSYSYMEALICEWDAIGIMREMTEWKLVFVETKDNLELNTIALDNYRASCDIGRGGVFFSVARGNISEAIPFDLHYGRAVVMIGIPYEYTLSKVVRARLEYIQTHFDIREQDYLTFDALRQVAKCFGRVIRSKIDYGVFVFADSRFHRNDKKTKLPGWISQFLAEGQQDLTTDMAVAQIKSFLRQTGQPVDQKLLQNLLAHG</sequence>
<keyword evidence="15" id="KW-0413">Isomerase</keyword>
<keyword evidence="22" id="KW-1185">Reference proteome</keyword>
<dbReference type="InterPro" id="IPR013020">
    <property type="entry name" value="Rad3/Chl1-like"/>
</dbReference>
<dbReference type="FunFam" id="3.40.50.300:FF:000135">
    <property type="entry name" value="DNA repair helicase RAD3, putative"/>
    <property type="match status" value="1"/>
</dbReference>
<feature type="compositionally biased region" description="Basic and acidic residues" evidence="19">
    <location>
        <begin position="343"/>
        <end position="354"/>
    </location>
</feature>
<feature type="region of interest" description="Disordered" evidence="19">
    <location>
        <begin position="263"/>
        <end position="283"/>
    </location>
</feature>
<feature type="compositionally biased region" description="Polar residues" evidence="19">
    <location>
        <begin position="266"/>
        <end position="280"/>
    </location>
</feature>
<evidence type="ECO:0000256" key="16">
    <source>
        <dbReference type="ARBA" id="ARBA00023242"/>
    </source>
</evidence>
<dbReference type="GO" id="GO:0043139">
    <property type="term" value="F:5'-3' DNA helicase activity"/>
    <property type="evidence" value="ECO:0007669"/>
    <property type="project" value="UniProtKB-EC"/>
</dbReference>
<evidence type="ECO:0000256" key="11">
    <source>
        <dbReference type="ARBA" id="ARBA00023004"/>
    </source>
</evidence>
<dbReference type="InterPro" id="IPR014013">
    <property type="entry name" value="Helic_SF1/SF2_ATP-bd_DinG/Rad3"/>
</dbReference>
<keyword evidence="5" id="KW-0479">Metal-binding</keyword>
<dbReference type="GO" id="GO:0005634">
    <property type="term" value="C:nucleus"/>
    <property type="evidence" value="ECO:0007669"/>
    <property type="project" value="UniProtKB-SubCell"/>
</dbReference>
<dbReference type="GO" id="GO:0016818">
    <property type="term" value="F:hydrolase activity, acting on acid anhydrides, in phosphorus-containing anhydrides"/>
    <property type="evidence" value="ECO:0007669"/>
    <property type="project" value="InterPro"/>
</dbReference>
<comment type="cofactor">
    <cofactor evidence="1">
        <name>[4Fe-4S] cluster</name>
        <dbReference type="ChEBI" id="CHEBI:49883"/>
    </cofactor>
</comment>
<feature type="domain" description="Helicase ATP-binding" evidence="20">
    <location>
        <begin position="29"/>
        <end position="430"/>
    </location>
</feature>
<name>A0A448ZJP9_9STRA</name>
<dbReference type="Gene3D" id="3.40.50.300">
    <property type="entry name" value="P-loop containing nucleotide triphosphate hydrolases"/>
    <property type="match status" value="2"/>
</dbReference>
<dbReference type="PANTHER" id="PTHR11472">
    <property type="entry name" value="DNA REPAIR DEAD HELICASE RAD3/XP-D SUBFAMILY MEMBER"/>
    <property type="match status" value="1"/>
</dbReference>
<keyword evidence="14" id="KW-0234">DNA repair</keyword>
<dbReference type="GO" id="GO:0045951">
    <property type="term" value="P:positive regulation of mitotic recombination"/>
    <property type="evidence" value="ECO:0007669"/>
    <property type="project" value="TreeGrafter"/>
</dbReference>
<evidence type="ECO:0000256" key="13">
    <source>
        <dbReference type="ARBA" id="ARBA00023125"/>
    </source>
</evidence>
<keyword evidence="4" id="KW-0004">4Fe-4S</keyword>
<keyword evidence="8" id="KW-0378">Hydrolase</keyword>
<dbReference type="NCBIfam" id="TIGR00604">
    <property type="entry name" value="rad3"/>
    <property type="match status" value="1"/>
</dbReference>
<evidence type="ECO:0000256" key="18">
    <source>
        <dbReference type="ARBA" id="ARBA00048954"/>
    </source>
</evidence>
<dbReference type="GO" id="GO:0051539">
    <property type="term" value="F:4 iron, 4 sulfur cluster binding"/>
    <property type="evidence" value="ECO:0007669"/>
    <property type="project" value="UniProtKB-KW"/>
</dbReference>
<dbReference type="GO" id="GO:0005524">
    <property type="term" value="F:ATP binding"/>
    <property type="evidence" value="ECO:0007669"/>
    <property type="project" value="UniProtKB-KW"/>
</dbReference>
<dbReference type="EMBL" id="CAACVS010000428">
    <property type="protein sequence ID" value="VEU42287.1"/>
    <property type="molecule type" value="Genomic_DNA"/>
</dbReference>
<evidence type="ECO:0000256" key="15">
    <source>
        <dbReference type="ARBA" id="ARBA00023235"/>
    </source>
</evidence>
<dbReference type="InterPro" id="IPR045028">
    <property type="entry name" value="DinG/Rad3-like"/>
</dbReference>
<dbReference type="GO" id="GO:0006281">
    <property type="term" value="P:DNA repair"/>
    <property type="evidence" value="ECO:0007669"/>
    <property type="project" value="UniProtKB-KW"/>
</dbReference>
<dbReference type="SMART" id="SM00488">
    <property type="entry name" value="DEXDc2"/>
    <property type="match status" value="1"/>
</dbReference>
<dbReference type="CDD" id="cd18788">
    <property type="entry name" value="SF2_C_XPD"/>
    <property type="match status" value="1"/>
</dbReference>
<feature type="compositionally biased region" description="Basic and acidic residues" evidence="19">
    <location>
        <begin position="437"/>
        <end position="457"/>
    </location>
</feature>
<gene>
    <name evidence="21" type="ORF">PSNMU_V1.4_AUG-EV-PASAV3_0092480</name>
</gene>
<dbReference type="Pfam" id="PF06777">
    <property type="entry name" value="HBB"/>
    <property type="match status" value="1"/>
</dbReference>
<feature type="region of interest" description="Disordered" evidence="19">
    <location>
        <begin position="1"/>
        <end position="29"/>
    </location>
</feature>
<evidence type="ECO:0000256" key="8">
    <source>
        <dbReference type="ARBA" id="ARBA00022801"/>
    </source>
</evidence>
<dbReference type="PANTHER" id="PTHR11472:SF1">
    <property type="entry name" value="GENERAL TRANSCRIPTION AND DNA REPAIR FACTOR IIH HELICASE SUBUNIT XPD"/>
    <property type="match status" value="1"/>
</dbReference>
<dbReference type="InterPro" id="IPR006554">
    <property type="entry name" value="Helicase-like_DEXD_c2"/>
</dbReference>
<feature type="compositionally biased region" description="Low complexity" evidence="19">
    <location>
        <begin position="425"/>
        <end position="434"/>
    </location>
</feature>
<dbReference type="PROSITE" id="PS51193">
    <property type="entry name" value="HELICASE_ATP_BIND_2"/>
    <property type="match status" value="1"/>
</dbReference>
<keyword evidence="9" id="KW-0347">Helicase</keyword>
<protein>
    <recommendedName>
        <fullName evidence="17">DNA 5'-3' helicase</fullName>
        <ecNumber evidence="17">5.6.2.3</ecNumber>
    </recommendedName>
</protein>
<evidence type="ECO:0000256" key="9">
    <source>
        <dbReference type="ARBA" id="ARBA00022806"/>
    </source>
</evidence>